<dbReference type="SUPFAM" id="SSF52540">
    <property type="entry name" value="P-loop containing nucleoside triphosphate hydrolases"/>
    <property type="match status" value="1"/>
</dbReference>
<dbReference type="AlphaFoldDB" id="A0A517Z7N9"/>
<sequence>MNATGRPYRFAAAALLPHWLEFGFGEPAGSLEDVSVQQNSTQDVVTFFGFDARPFQTGAHTDRASSVGPLGENLETLVQALREGTAVSIVTGPAGSGKSTLCKRIAHSHEVPLAPVLLGSGRFDDPLAILQAVLFELDEPYEGLGIQELRLRLLKRARQLRPAQDGLLVIIDEAELLASDVLEELRSWTAHSDEGSALVHLVLCGSIEFDERLAAPELQGLNQRIGCLVTTDSLTFDESVQFVSGQFESVGVSPELILDEEAFELICRASDGNLKGICTLADRVLRDAAAAGEKPVGTEAVIAALRELRDLPVHWNLPAQLAESAGNPETADDNVPQEDSSAAAPVDVPGWNDSEDDVAVLEFGPDDGPSAAAPNDPPDQADEQQTMDSTSTSGVVEFSVDDPYAALDQQHGTWGDVVPLKPVIPASVAADADARQQEDSETVEAPASSSGSPAVEPAAEMPDSTQDAEVDISCDAETEARIQADLESLSQQIHEALRNTGRLRTNSEHFPSEWYGDDVEYDVIQPDDGSFDASCENTEAEQPAVPTEVDAEDHSEPELSTESSGGDIVPLAEPEPVGASADADADAASGELDAQEADELRDSGEEFDESDPPRSRYALLFSRLKRRRADVVRRFSDA</sequence>
<feature type="region of interest" description="Disordered" evidence="1">
    <location>
        <begin position="522"/>
        <end position="615"/>
    </location>
</feature>
<keyword evidence="4" id="KW-1185">Reference proteome</keyword>
<name>A0A517Z7N9_9PLAN</name>
<organism evidence="3 4">
    <name type="scientific">Maioricimonas rarisocia</name>
    <dbReference type="NCBI Taxonomy" id="2528026"/>
    <lineage>
        <taxon>Bacteria</taxon>
        <taxon>Pseudomonadati</taxon>
        <taxon>Planctomycetota</taxon>
        <taxon>Planctomycetia</taxon>
        <taxon>Planctomycetales</taxon>
        <taxon>Planctomycetaceae</taxon>
        <taxon>Maioricimonas</taxon>
    </lineage>
</organism>
<dbReference type="Pfam" id="PF13401">
    <property type="entry name" value="AAA_22"/>
    <property type="match status" value="1"/>
</dbReference>
<feature type="compositionally biased region" description="Polar residues" evidence="1">
    <location>
        <begin position="383"/>
        <end position="393"/>
    </location>
</feature>
<feature type="domain" description="AAA+ ATPase" evidence="2">
    <location>
        <begin position="84"/>
        <end position="228"/>
    </location>
</feature>
<dbReference type="OrthoDB" id="227226at2"/>
<evidence type="ECO:0000256" key="1">
    <source>
        <dbReference type="SAM" id="MobiDB-lite"/>
    </source>
</evidence>
<protein>
    <recommendedName>
        <fullName evidence="2">AAA+ ATPase domain-containing protein</fullName>
    </recommendedName>
</protein>
<evidence type="ECO:0000313" key="3">
    <source>
        <dbReference type="EMBL" id="QDU38482.1"/>
    </source>
</evidence>
<reference evidence="3 4" key="1">
    <citation type="submission" date="2019-02" db="EMBL/GenBank/DDBJ databases">
        <title>Deep-cultivation of Planctomycetes and their phenomic and genomic characterization uncovers novel biology.</title>
        <authorList>
            <person name="Wiegand S."/>
            <person name="Jogler M."/>
            <person name="Boedeker C."/>
            <person name="Pinto D."/>
            <person name="Vollmers J."/>
            <person name="Rivas-Marin E."/>
            <person name="Kohn T."/>
            <person name="Peeters S.H."/>
            <person name="Heuer A."/>
            <person name="Rast P."/>
            <person name="Oberbeckmann S."/>
            <person name="Bunk B."/>
            <person name="Jeske O."/>
            <person name="Meyerdierks A."/>
            <person name="Storesund J.E."/>
            <person name="Kallscheuer N."/>
            <person name="Luecker S."/>
            <person name="Lage O.M."/>
            <person name="Pohl T."/>
            <person name="Merkel B.J."/>
            <person name="Hornburger P."/>
            <person name="Mueller R.-W."/>
            <person name="Bruemmer F."/>
            <person name="Labrenz M."/>
            <person name="Spormann A.M."/>
            <person name="Op den Camp H."/>
            <person name="Overmann J."/>
            <person name="Amann R."/>
            <person name="Jetten M.S.M."/>
            <person name="Mascher T."/>
            <person name="Medema M.H."/>
            <person name="Devos D.P."/>
            <person name="Kaster A.-K."/>
            <person name="Ovreas L."/>
            <person name="Rohde M."/>
            <person name="Galperin M.Y."/>
            <person name="Jogler C."/>
        </authorList>
    </citation>
    <scope>NUCLEOTIDE SEQUENCE [LARGE SCALE GENOMIC DNA]</scope>
    <source>
        <strain evidence="3 4">Mal4</strain>
    </source>
</reference>
<dbReference type="InterPro" id="IPR049945">
    <property type="entry name" value="AAA_22"/>
</dbReference>
<dbReference type="Gene3D" id="3.40.50.300">
    <property type="entry name" value="P-loop containing nucleotide triphosphate hydrolases"/>
    <property type="match status" value="1"/>
</dbReference>
<accession>A0A517Z7N9</accession>
<dbReference type="SMART" id="SM00382">
    <property type="entry name" value="AAA"/>
    <property type="match status" value="1"/>
</dbReference>
<dbReference type="Proteomes" id="UP000320496">
    <property type="component" value="Chromosome"/>
</dbReference>
<dbReference type="InterPro" id="IPR003593">
    <property type="entry name" value="AAA+_ATPase"/>
</dbReference>
<feature type="region of interest" description="Disordered" evidence="1">
    <location>
        <begin position="429"/>
        <end position="468"/>
    </location>
</feature>
<dbReference type="GO" id="GO:0016887">
    <property type="term" value="F:ATP hydrolysis activity"/>
    <property type="evidence" value="ECO:0007669"/>
    <property type="project" value="InterPro"/>
</dbReference>
<dbReference type="InterPro" id="IPR052026">
    <property type="entry name" value="ExeA_AAA_ATPase_DNA-bind"/>
</dbReference>
<feature type="region of interest" description="Disordered" evidence="1">
    <location>
        <begin position="324"/>
        <end position="393"/>
    </location>
</feature>
<evidence type="ECO:0000259" key="2">
    <source>
        <dbReference type="SMART" id="SM00382"/>
    </source>
</evidence>
<evidence type="ECO:0000313" key="4">
    <source>
        <dbReference type="Proteomes" id="UP000320496"/>
    </source>
</evidence>
<dbReference type="InterPro" id="IPR027417">
    <property type="entry name" value="P-loop_NTPase"/>
</dbReference>
<dbReference type="RefSeq" id="WP_145369757.1">
    <property type="nucleotide sequence ID" value="NZ_CP036275.1"/>
</dbReference>
<dbReference type="PANTHER" id="PTHR35894:SF1">
    <property type="entry name" value="PHOSPHORIBULOKINASE _ URIDINE KINASE FAMILY"/>
    <property type="match status" value="1"/>
</dbReference>
<dbReference type="KEGG" id="mri:Mal4_28100"/>
<feature type="compositionally biased region" description="Low complexity" evidence="1">
    <location>
        <begin position="579"/>
        <end position="589"/>
    </location>
</feature>
<proteinExistence type="predicted"/>
<gene>
    <name evidence="3" type="ORF">Mal4_28100</name>
</gene>
<dbReference type="PANTHER" id="PTHR35894">
    <property type="entry name" value="GENERAL SECRETION PATHWAY PROTEIN A-RELATED"/>
    <property type="match status" value="1"/>
</dbReference>
<dbReference type="EMBL" id="CP036275">
    <property type="protein sequence ID" value="QDU38482.1"/>
    <property type="molecule type" value="Genomic_DNA"/>
</dbReference>